<dbReference type="AlphaFoldDB" id="A0A2T4YZH4"/>
<gene>
    <name evidence="4" type="ORF">C8P69_108177</name>
</gene>
<dbReference type="Gene3D" id="3.40.30.10">
    <property type="entry name" value="Glutaredoxin"/>
    <property type="match status" value="1"/>
</dbReference>
<sequence length="200" mass="21634">MAGQIDFFYEFASTYSYPAAMRIGAVAARAGVTVRWRPFLLGPIFASAGWTTSPFNLMPAKGRNMWRDLERITEGLGLPFRKPDPFPQNSLTAARIATALADDGKRAAFSRALYALEFGEGLSISDPEVLGRALETAGIPAAPAIAMAGGEQVKLALRATTEEAMAKDIFGAPSFITRDGELFWGNDRLEQAIEWAARNG</sequence>
<dbReference type="EC" id="5.99.1.4" evidence="1"/>
<dbReference type="CDD" id="cd03022">
    <property type="entry name" value="DsbA_HCCA_Iso"/>
    <property type="match status" value="1"/>
</dbReference>
<evidence type="ECO:0000313" key="4">
    <source>
        <dbReference type="EMBL" id="PTM52376.1"/>
    </source>
</evidence>
<name>A0A2T4YZH4_9HYPH</name>
<keyword evidence="1 4" id="KW-0413">Isomerase</keyword>
<dbReference type="GO" id="GO:0004364">
    <property type="term" value="F:glutathione transferase activity"/>
    <property type="evidence" value="ECO:0007669"/>
    <property type="project" value="TreeGrafter"/>
</dbReference>
<organism evidence="4 5">
    <name type="scientific">Phreatobacter oligotrophus</name>
    <dbReference type="NCBI Taxonomy" id="1122261"/>
    <lineage>
        <taxon>Bacteria</taxon>
        <taxon>Pseudomonadati</taxon>
        <taxon>Pseudomonadota</taxon>
        <taxon>Alphaproteobacteria</taxon>
        <taxon>Hyphomicrobiales</taxon>
        <taxon>Phreatobacteraceae</taxon>
        <taxon>Phreatobacter</taxon>
    </lineage>
</organism>
<dbReference type="SUPFAM" id="SSF52833">
    <property type="entry name" value="Thioredoxin-like"/>
    <property type="match status" value="1"/>
</dbReference>
<dbReference type="GO" id="GO:0018845">
    <property type="term" value="F:2-hydroxychromene-2-carboxylate isomerase activity"/>
    <property type="evidence" value="ECO:0007669"/>
    <property type="project" value="UniProtKB-UniRule"/>
</dbReference>
<dbReference type="InterPro" id="IPR036249">
    <property type="entry name" value="Thioredoxin-like_sf"/>
</dbReference>
<dbReference type="GO" id="GO:0006749">
    <property type="term" value="P:glutathione metabolic process"/>
    <property type="evidence" value="ECO:0007669"/>
    <property type="project" value="TreeGrafter"/>
</dbReference>
<evidence type="ECO:0000256" key="2">
    <source>
        <dbReference type="PIRSR" id="PIRSR006386-1"/>
    </source>
</evidence>
<dbReference type="Pfam" id="PF01323">
    <property type="entry name" value="DSBA"/>
    <property type="match status" value="1"/>
</dbReference>
<evidence type="ECO:0000313" key="5">
    <source>
        <dbReference type="Proteomes" id="UP000241808"/>
    </source>
</evidence>
<protein>
    <recommendedName>
        <fullName evidence="1">2-hydroxychromene-2-carboxylate isomerase</fullName>
        <ecNumber evidence="1">5.99.1.4</ecNumber>
    </recommendedName>
</protein>
<evidence type="ECO:0000259" key="3">
    <source>
        <dbReference type="Pfam" id="PF01323"/>
    </source>
</evidence>
<feature type="domain" description="DSBA-like thioredoxin" evidence="3">
    <location>
        <begin position="4"/>
        <end position="191"/>
    </location>
</feature>
<dbReference type="Proteomes" id="UP000241808">
    <property type="component" value="Unassembled WGS sequence"/>
</dbReference>
<dbReference type="InterPro" id="IPR051924">
    <property type="entry name" value="GST_Kappa/NadH"/>
</dbReference>
<proteinExistence type="inferred from homology"/>
<dbReference type="PANTHER" id="PTHR42943:SF2">
    <property type="entry name" value="GLUTATHIONE S-TRANSFERASE KAPPA 1"/>
    <property type="match status" value="1"/>
</dbReference>
<evidence type="ECO:0000256" key="1">
    <source>
        <dbReference type="PIRNR" id="PIRNR006386"/>
    </source>
</evidence>
<dbReference type="OrthoDB" id="5244108at2"/>
<dbReference type="RefSeq" id="WP_108178753.1">
    <property type="nucleotide sequence ID" value="NZ_PZZL01000008.1"/>
</dbReference>
<dbReference type="PANTHER" id="PTHR42943">
    <property type="entry name" value="GLUTATHIONE S-TRANSFERASE KAPPA"/>
    <property type="match status" value="1"/>
</dbReference>
<comment type="catalytic activity">
    <reaction evidence="1">
        <text>2-hydroxychromene-2-carboxylate = (3E)-4-(2-hydroxyphenyl)-2-oxobut-3-enoate</text>
        <dbReference type="Rhea" id="RHEA:27401"/>
        <dbReference type="ChEBI" id="CHEBI:59350"/>
        <dbReference type="ChEBI" id="CHEBI:59353"/>
        <dbReference type="EC" id="5.99.1.4"/>
    </reaction>
</comment>
<dbReference type="InterPro" id="IPR014440">
    <property type="entry name" value="HCCAis_GSTk"/>
</dbReference>
<comment type="caution">
    <text evidence="4">The sequence shown here is derived from an EMBL/GenBank/DDBJ whole genome shotgun (WGS) entry which is preliminary data.</text>
</comment>
<dbReference type="InterPro" id="IPR001853">
    <property type="entry name" value="DSBA-like_thioredoxin_dom"/>
</dbReference>
<comment type="similarity">
    <text evidence="1">Belongs to the GST superfamily. NadH family.</text>
</comment>
<feature type="active site" description="Nucleophile" evidence="2">
    <location>
        <position position="13"/>
    </location>
</feature>
<keyword evidence="5" id="KW-1185">Reference proteome</keyword>
<dbReference type="GO" id="GO:0004602">
    <property type="term" value="F:glutathione peroxidase activity"/>
    <property type="evidence" value="ECO:0007669"/>
    <property type="project" value="TreeGrafter"/>
</dbReference>
<dbReference type="PIRSF" id="PIRSF006386">
    <property type="entry name" value="HCCAis_GSTk"/>
    <property type="match status" value="1"/>
</dbReference>
<dbReference type="InterPro" id="IPR044087">
    <property type="entry name" value="NahD-like"/>
</dbReference>
<dbReference type="EMBL" id="PZZL01000008">
    <property type="protein sequence ID" value="PTM52376.1"/>
    <property type="molecule type" value="Genomic_DNA"/>
</dbReference>
<accession>A0A2T4YZH4</accession>
<dbReference type="GO" id="GO:1901170">
    <property type="term" value="P:naphthalene catabolic process"/>
    <property type="evidence" value="ECO:0007669"/>
    <property type="project" value="InterPro"/>
</dbReference>
<reference evidence="4 5" key="1">
    <citation type="submission" date="2018-04" db="EMBL/GenBank/DDBJ databases">
        <title>Genomic Encyclopedia of Archaeal and Bacterial Type Strains, Phase II (KMG-II): from individual species to whole genera.</title>
        <authorList>
            <person name="Goeker M."/>
        </authorList>
    </citation>
    <scope>NUCLEOTIDE SEQUENCE [LARGE SCALE GENOMIC DNA]</scope>
    <source>
        <strain evidence="4 5">DSM 25521</strain>
    </source>
</reference>